<evidence type="ECO:0000313" key="7">
    <source>
        <dbReference type="Proteomes" id="UP000255124"/>
    </source>
</evidence>
<evidence type="ECO:0000313" key="6">
    <source>
        <dbReference type="Proteomes" id="UP000234335"/>
    </source>
</evidence>
<feature type="domain" description="HTH tetR-type" evidence="3">
    <location>
        <begin position="7"/>
        <end position="67"/>
    </location>
</feature>
<keyword evidence="6" id="KW-1185">Reference proteome</keyword>
<dbReference type="PANTHER" id="PTHR43479:SF11">
    <property type="entry name" value="ACREF_ENVCD OPERON REPRESSOR-RELATED"/>
    <property type="match status" value="1"/>
</dbReference>
<dbReference type="InterPro" id="IPR009057">
    <property type="entry name" value="Homeodomain-like_sf"/>
</dbReference>
<evidence type="ECO:0000259" key="3">
    <source>
        <dbReference type="PROSITE" id="PS50977"/>
    </source>
</evidence>
<dbReference type="GO" id="GO:0003677">
    <property type="term" value="F:DNA binding"/>
    <property type="evidence" value="ECO:0007669"/>
    <property type="project" value="UniProtKB-UniRule"/>
</dbReference>
<accession>A0A2I1MBN5</accession>
<organism evidence="4 6">
    <name type="scientific">Anaerococcus octavius</name>
    <dbReference type="NCBI Taxonomy" id="54007"/>
    <lineage>
        <taxon>Bacteria</taxon>
        <taxon>Bacillati</taxon>
        <taxon>Bacillota</taxon>
        <taxon>Tissierellia</taxon>
        <taxon>Tissierellales</taxon>
        <taxon>Peptoniphilaceae</taxon>
        <taxon>Anaerococcus</taxon>
    </lineage>
</organism>
<dbReference type="OrthoDB" id="9812484at2"/>
<dbReference type="Gene3D" id="1.10.357.10">
    <property type="entry name" value="Tetracycline Repressor, domain 2"/>
    <property type="match status" value="1"/>
</dbReference>
<dbReference type="InterPro" id="IPR050624">
    <property type="entry name" value="HTH-type_Tx_Regulator"/>
</dbReference>
<dbReference type="Proteomes" id="UP000255124">
    <property type="component" value="Unassembled WGS sequence"/>
</dbReference>
<dbReference type="Pfam" id="PF00440">
    <property type="entry name" value="TetR_N"/>
    <property type="match status" value="1"/>
</dbReference>
<sequence length="199" mass="22485">MTTDKVSGKKADIMEAALRVFKEKGPDKASVREIMSESGYGLGTFYLYYSDKNDLKEKIVLNKAMDIIINAENNCIGKDPVGRYISFVDYIIDYLIANPFELDLLSNNITCALYAEIENDGMLTEADSTLQFILNKYENLFSKSYSESQQLYILAMTFDIMMSTCKSALMEDSILSIDEMKPVLFAVIRKIFNGTGEIK</sequence>
<name>A0A2I1MBN5_9FIRM</name>
<evidence type="ECO:0000256" key="2">
    <source>
        <dbReference type="PROSITE-ProRule" id="PRU00335"/>
    </source>
</evidence>
<dbReference type="RefSeq" id="WP_101539705.1">
    <property type="nucleotide sequence ID" value="NZ_JBHWQV010000094.1"/>
</dbReference>
<reference evidence="5 7" key="2">
    <citation type="submission" date="2018-06" db="EMBL/GenBank/DDBJ databases">
        <authorList>
            <consortium name="Pathogen Informatics"/>
            <person name="Doyle S."/>
        </authorList>
    </citation>
    <scope>NUCLEOTIDE SEQUENCE [LARGE SCALE GENOMIC DNA]</scope>
    <source>
        <strain evidence="5 7">NCTC9810</strain>
    </source>
</reference>
<reference evidence="4 6" key="1">
    <citation type="submission" date="2017-12" db="EMBL/GenBank/DDBJ databases">
        <title>Phylogenetic diversity of female urinary microbiome.</title>
        <authorList>
            <person name="Thomas-White K."/>
            <person name="Wolfe A.J."/>
        </authorList>
    </citation>
    <scope>NUCLEOTIDE SEQUENCE [LARGE SCALE GENOMIC DNA]</scope>
    <source>
        <strain evidence="4 6">UMB0119</strain>
    </source>
</reference>
<dbReference type="AlphaFoldDB" id="A0A2I1MBN5"/>
<evidence type="ECO:0000313" key="5">
    <source>
        <dbReference type="EMBL" id="SUU93217.1"/>
    </source>
</evidence>
<keyword evidence="1 2" id="KW-0238">DNA-binding</keyword>
<protein>
    <submittedName>
        <fullName evidence="4">TetR/AcrR family transcriptional regulator</fullName>
    </submittedName>
    <submittedName>
        <fullName evidence="5">Uncharacterized HTH-type transcriptional regulator yvdT</fullName>
    </submittedName>
</protein>
<dbReference type="EMBL" id="PKGS01000001">
    <property type="protein sequence ID" value="PKZ17545.1"/>
    <property type="molecule type" value="Genomic_DNA"/>
</dbReference>
<evidence type="ECO:0000256" key="1">
    <source>
        <dbReference type="ARBA" id="ARBA00023125"/>
    </source>
</evidence>
<proteinExistence type="predicted"/>
<gene>
    <name evidence="5" type="primary">yvdT</name>
    <name evidence="4" type="ORF">CYJ34_02190</name>
    <name evidence="5" type="ORF">NCTC9810_01568</name>
</gene>
<dbReference type="EMBL" id="UFTA01000002">
    <property type="protein sequence ID" value="SUU93217.1"/>
    <property type="molecule type" value="Genomic_DNA"/>
</dbReference>
<dbReference type="PRINTS" id="PR00455">
    <property type="entry name" value="HTHTETR"/>
</dbReference>
<dbReference type="SUPFAM" id="SSF46689">
    <property type="entry name" value="Homeodomain-like"/>
    <property type="match status" value="1"/>
</dbReference>
<dbReference type="PANTHER" id="PTHR43479">
    <property type="entry name" value="ACREF/ENVCD OPERON REPRESSOR-RELATED"/>
    <property type="match status" value="1"/>
</dbReference>
<evidence type="ECO:0000313" key="4">
    <source>
        <dbReference type="EMBL" id="PKZ17545.1"/>
    </source>
</evidence>
<feature type="DNA-binding region" description="H-T-H motif" evidence="2">
    <location>
        <begin position="30"/>
        <end position="49"/>
    </location>
</feature>
<dbReference type="PROSITE" id="PS50977">
    <property type="entry name" value="HTH_TETR_2"/>
    <property type="match status" value="1"/>
</dbReference>
<dbReference type="Proteomes" id="UP000234335">
    <property type="component" value="Unassembled WGS sequence"/>
</dbReference>
<dbReference type="InterPro" id="IPR001647">
    <property type="entry name" value="HTH_TetR"/>
</dbReference>